<dbReference type="Proteomes" id="UP000681722">
    <property type="component" value="Unassembled WGS sequence"/>
</dbReference>
<feature type="compositionally biased region" description="Polar residues" evidence="1">
    <location>
        <begin position="623"/>
        <end position="648"/>
    </location>
</feature>
<keyword evidence="6" id="KW-1185">Reference proteome</keyword>
<evidence type="ECO:0000313" key="3">
    <source>
        <dbReference type="EMBL" id="CAF0894510.1"/>
    </source>
</evidence>
<dbReference type="EMBL" id="CAJNOK010000295">
    <property type="protein sequence ID" value="CAF0743164.1"/>
    <property type="molecule type" value="Genomic_DNA"/>
</dbReference>
<feature type="compositionally biased region" description="Basic and acidic residues" evidence="1">
    <location>
        <begin position="207"/>
        <end position="216"/>
    </location>
</feature>
<evidence type="ECO:0000313" key="5">
    <source>
        <dbReference type="EMBL" id="CAF3678123.1"/>
    </source>
</evidence>
<reference evidence="3" key="1">
    <citation type="submission" date="2021-02" db="EMBL/GenBank/DDBJ databases">
        <authorList>
            <person name="Nowell W R."/>
        </authorList>
    </citation>
    <scope>NUCLEOTIDE SEQUENCE</scope>
</reference>
<feature type="compositionally biased region" description="Low complexity" evidence="1">
    <location>
        <begin position="676"/>
        <end position="690"/>
    </location>
</feature>
<feature type="compositionally biased region" description="Polar residues" evidence="1">
    <location>
        <begin position="358"/>
        <end position="375"/>
    </location>
</feature>
<feature type="compositionally biased region" description="Basic residues" evidence="1">
    <location>
        <begin position="666"/>
        <end position="675"/>
    </location>
</feature>
<feature type="region of interest" description="Disordered" evidence="1">
    <location>
        <begin position="263"/>
        <end position="323"/>
    </location>
</feature>
<feature type="region of interest" description="Disordered" evidence="1">
    <location>
        <begin position="341"/>
        <end position="378"/>
    </location>
</feature>
<feature type="compositionally biased region" description="Basic and acidic residues" evidence="1">
    <location>
        <begin position="277"/>
        <end position="295"/>
    </location>
</feature>
<feature type="compositionally biased region" description="Basic and acidic residues" evidence="1">
    <location>
        <begin position="228"/>
        <end position="240"/>
    </location>
</feature>
<evidence type="ECO:0000313" key="6">
    <source>
        <dbReference type="Proteomes" id="UP000663829"/>
    </source>
</evidence>
<feature type="region of interest" description="Disordered" evidence="1">
    <location>
        <begin position="206"/>
        <end position="240"/>
    </location>
</feature>
<feature type="compositionally biased region" description="Low complexity" evidence="1">
    <location>
        <begin position="908"/>
        <end position="926"/>
    </location>
</feature>
<evidence type="ECO:0000313" key="4">
    <source>
        <dbReference type="EMBL" id="CAF3520894.1"/>
    </source>
</evidence>
<dbReference type="Proteomes" id="UP000677228">
    <property type="component" value="Unassembled WGS sequence"/>
</dbReference>
<dbReference type="EMBL" id="CAJNOQ010001432">
    <property type="protein sequence ID" value="CAF0894510.1"/>
    <property type="molecule type" value="Genomic_DNA"/>
</dbReference>
<protein>
    <submittedName>
        <fullName evidence="3">Uncharacterized protein</fullName>
    </submittedName>
</protein>
<dbReference type="OrthoDB" id="10047272at2759"/>
<dbReference type="Proteomes" id="UP000682733">
    <property type="component" value="Unassembled WGS sequence"/>
</dbReference>
<dbReference type="Proteomes" id="UP000663829">
    <property type="component" value="Unassembled WGS sequence"/>
</dbReference>
<feature type="compositionally biased region" description="Basic and acidic residues" evidence="1">
    <location>
        <begin position="709"/>
        <end position="719"/>
    </location>
</feature>
<feature type="region of interest" description="Disordered" evidence="1">
    <location>
        <begin position="616"/>
        <end position="767"/>
    </location>
</feature>
<feature type="compositionally biased region" description="Polar residues" evidence="1">
    <location>
        <begin position="1326"/>
        <end position="1338"/>
    </location>
</feature>
<feature type="compositionally biased region" description="Polar residues" evidence="1">
    <location>
        <begin position="720"/>
        <end position="743"/>
    </location>
</feature>
<comment type="caution">
    <text evidence="3">The sequence shown here is derived from an EMBL/GenBank/DDBJ whole genome shotgun (WGS) entry which is preliminary data.</text>
</comment>
<gene>
    <name evidence="3" type="ORF">GPM918_LOCUS8301</name>
    <name evidence="2" type="ORF">OVA965_LOCUS1565</name>
    <name evidence="5" type="ORF">SRO942_LOCUS8301</name>
    <name evidence="4" type="ORF">TMI583_LOCUS1565</name>
</gene>
<proteinExistence type="predicted"/>
<evidence type="ECO:0000256" key="1">
    <source>
        <dbReference type="SAM" id="MobiDB-lite"/>
    </source>
</evidence>
<feature type="region of interest" description="Disordered" evidence="1">
    <location>
        <begin position="890"/>
        <end position="928"/>
    </location>
</feature>
<dbReference type="EMBL" id="CAJOBC010001432">
    <property type="protein sequence ID" value="CAF3678123.1"/>
    <property type="molecule type" value="Genomic_DNA"/>
</dbReference>
<organism evidence="3 6">
    <name type="scientific">Didymodactylos carnosus</name>
    <dbReference type="NCBI Taxonomy" id="1234261"/>
    <lineage>
        <taxon>Eukaryota</taxon>
        <taxon>Metazoa</taxon>
        <taxon>Spiralia</taxon>
        <taxon>Gnathifera</taxon>
        <taxon>Rotifera</taxon>
        <taxon>Eurotatoria</taxon>
        <taxon>Bdelloidea</taxon>
        <taxon>Philodinida</taxon>
        <taxon>Philodinidae</taxon>
        <taxon>Didymodactylos</taxon>
    </lineage>
</organism>
<name>A0A813Z6H0_9BILA</name>
<feature type="compositionally biased region" description="Low complexity" evidence="1">
    <location>
        <begin position="649"/>
        <end position="661"/>
    </location>
</feature>
<feature type="region of interest" description="Disordered" evidence="1">
    <location>
        <begin position="1310"/>
        <end position="1338"/>
    </location>
</feature>
<sequence length="1521" mass="175898">MSYTSGLLSYPYPSLLTDDLSTPLGFYESSLPYRFLSNNSTNVSLNQDLSYKPIGGYQSYRTTNYASLSSPLATYRSPHWSVLHSNQNSFSSLNDFSEYSESLATASNTASSVARSIINGPSLLTTTYQQPNRTVFEQTFLGSLWEDKRDHLNLNEPTAETHILPNTQNSKIHPIEHIRSPTRTIKPADTKVLQNNEVFHSVQSNHIESHPPHTKDPFNTSQLPGSPGHEHNKIPKQHQLDRNQTITDLPNPMETVEAWLSGSQLKNDKDNDDDDDKVVKKNEKLSQKNRDDTPKNDNNQVKHVNKGKIIDGKIGSEETNQNPEHVWSIKTDQLHTIHANREKNKSKSLNRQPVLPPQKTSTNQVVKSNSTNNTARENDVAFNMRNDSYFDSLFDGVFYRKNSLLNRSKLAQPTSNSYNKITVPKNVVKQTTQKQPRTEKYEPPSSKRINHALNTTSSWRKQLRSLGTLLPNSVLPFYMQNELTHRDFINKDEDERYREALQAIRAEKKREQGQVNETAVKRMSYGNYVRNSTKDALLYNAVTPRKWGDFMDVKKGNVYELSKEEKKQLYQQSKSYGERIRNRNFAIHYAEEASRLYPSTSRPSLQINNNEIQENNAESEIQRPQQTNSRASHPDTVSRTSIRPSSASTTKTIRTNKTFTFDKNLRSKSKQKQVKSNRSSQTSYSRNQSSDRSTMRPSDEEDEDMSDYDNSKRLSRRDLYTQSSKRNTYENSSNRSQAKSTTASEEEEDDRDTHTQNEDSDESRPLFTMRNKSEYSFLLPTWKLPAVATTSFYSKPYIPISSEPQWPTWNSTPYNSSYVPSTTYIPNTPARTRYYPPSIYRSKTYSTYQSLPAARKDQMMEADGLNLTISLQPKNEYQMSSVTPTIKMTNLPPPPPAHHRQNGHHQYNNNNNNDNNNRPFDMNNMNSTTTVKPKHVQIFESGYTTGRDTSNSNGVYPYARRENGFEMDTPRTPRKHNDNKYPYPKQQHEELDDKNIHDRQNLNIHEYLYGLSVPDPGSYVNAFKNQQRRRETEKSGRKSVLSEYKNFEKNRGFGPVFGDNDVQTHEEKVDTEKKKKYYSKDVREKNFVKLVEQRNNQYATNQHLKSKISTPKAQHVRQYADKIKKPRKLKSLSLTYNNDVDVSKNYPFILIDNSHNSNCYDFSYYNECYLNHFSFDSLHRWYKCELCLAELNALDHLLSVHQQMNWYSTPVHTHFQHIDFDSNEFLKRRSSSHIEIPRLYLPSWNTCRRSDTSFARTTFDMKVGPEIQIPTIHDTASTIESKNSTKDFMIPLSKLDVEKEGYFERTRLVKKQPNDKRLKKRHHETANTNSSTSLNGKVSGKFQLSENNIKPNEKSRIDRIVRQQLNKAKASHSRKSHIVTTVRITETKPVTITKHQQDRETTPLTTRLQRLKNNLRLISIKNDDPDILNDDNTTKQRLQNIIAGKSTDARCQQRNNTAMTMTTQFTTSSTEKKDSTSNLERPLTALEHQTRTETTAIVKKTVHKITRIRDPITARLIVIEE</sequence>
<accession>A0A813Z6H0</accession>
<evidence type="ECO:0000313" key="2">
    <source>
        <dbReference type="EMBL" id="CAF0743164.1"/>
    </source>
</evidence>
<dbReference type="EMBL" id="CAJOBA010000295">
    <property type="protein sequence ID" value="CAF3520894.1"/>
    <property type="molecule type" value="Genomic_DNA"/>
</dbReference>